<dbReference type="AlphaFoldDB" id="A0A2Z6R733"/>
<comment type="caution">
    <text evidence="1">The sequence shown here is derived from an EMBL/GenBank/DDBJ whole genome shotgun (WGS) entry which is preliminary data.</text>
</comment>
<dbReference type="Proteomes" id="UP000247702">
    <property type="component" value="Unassembled WGS sequence"/>
</dbReference>
<accession>A0A2Z6R733</accession>
<keyword evidence="2" id="KW-1185">Reference proteome</keyword>
<proteinExistence type="predicted"/>
<evidence type="ECO:0000313" key="1">
    <source>
        <dbReference type="EMBL" id="GBB93629.1"/>
    </source>
</evidence>
<reference evidence="1 2" key="1">
    <citation type="submission" date="2017-11" db="EMBL/GenBank/DDBJ databases">
        <title>The genome of Rhizophagus clarus HR1 reveals common genetic basis of auxotrophy among arbuscular mycorrhizal fungi.</title>
        <authorList>
            <person name="Kobayashi Y."/>
        </authorList>
    </citation>
    <scope>NUCLEOTIDE SEQUENCE [LARGE SCALE GENOMIC DNA]</scope>
    <source>
        <strain evidence="1 2">HR1</strain>
    </source>
</reference>
<name>A0A2Z6R733_9GLOM</name>
<organism evidence="1 2">
    <name type="scientific">Rhizophagus clarus</name>
    <dbReference type="NCBI Taxonomy" id="94130"/>
    <lineage>
        <taxon>Eukaryota</taxon>
        <taxon>Fungi</taxon>
        <taxon>Fungi incertae sedis</taxon>
        <taxon>Mucoromycota</taxon>
        <taxon>Glomeromycotina</taxon>
        <taxon>Glomeromycetes</taxon>
        <taxon>Glomerales</taxon>
        <taxon>Glomeraceae</taxon>
        <taxon>Rhizophagus</taxon>
    </lineage>
</organism>
<protein>
    <recommendedName>
        <fullName evidence="3">HAT C-terminal dimerisation domain-containing protein</fullName>
    </recommendedName>
</protein>
<dbReference type="STRING" id="94130.A0A2Z6R733"/>
<dbReference type="EMBL" id="BEXD01001336">
    <property type="protein sequence ID" value="GBB93629.1"/>
    <property type="molecule type" value="Genomic_DNA"/>
</dbReference>
<evidence type="ECO:0008006" key="3">
    <source>
        <dbReference type="Google" id="ProtNLM"/>
    </source>
</evidence>
<evidence type="ECO:0000313" key="2">
    <source>
        <dbReference type="Proteomes" id="UP000247702"/>
    </source>
</evidence>
<gene>
    <name evidence="1" type="ORF">RclHR1_02200010</name>
</gene>
<sequence length="108" mass="12304">MYSIHPYIVSRVQAKTPEICKIPGLHKLIVKVRSSSQRKEKFARQSEAAGLKELNLILGVRTKWNSTYDMLVRALEIREVSISNCAPITSDENLEDIDDIESSFVKQK</sequence>